<keyword evidence="1" id="KW-0004">4Fe-4S</keyword>
<proteinExistence type="inferred from homology"/>
<keyword evidence="3" id="KW-0547">Nucleotide-binding</keyword>
<dbReference type="PANTHER" id="PTHR11472">
    <property type="entry name" value="DNA REPAIR DEAD HELICASE RAD3/XP-D SUBFAMILY MEMBER"/>
    <property type="match status" value="1"/>
</dbReference>
<keyword evidence="4" id="KW-0227">DNA damage</keyword>
<evidence type="ECO:0000313" key="16">
    <source>
        <dbReference type="Proteomes" id="UP000186112"/>
    </source>
</evidence>
<dbReference type="Gene3D" id="3.90.320.10">
    <property type="match status" value="1"/>
</dbReference>
<evidence type="ECO:0000256" key="8">
    <source>
        <dbReference type="ARBA" id="ARBA00023004"/>
    </source>
</evidence>
<dbReference type="Proteomes" id="UP000186112">
    <property type="component" value="Unassembled WGS sequence"/>
</dbReference>
<evidence type="ECO:0000256" key="7">
    <source>
        <dbReference type="ARBA" id="ARBA00022840"/>
    </source>
</evidence>
<organism evidence="15 16">
    <name type="scientific">Tissierella creatinophila DSM 6911</name>
    <dbReference type="NCBI Taxonomy" id="1123403"/>
    <lineage>
        <taxon>Bacteria</taxon>
        <taxon>Bacillati</taxon>
        <taxon>Bacillota</taxon>
        <taxon>Tissierellia</taxon>
        <taxon>Tissierellales</taxon>
        <taxon>Tissierellaceae</taxon>
        <taxon>Tissierella</taxon>
    </lineage>
</organism>
<dbReference type="InterPro" id="IPR045028">
    <property type="entry name" value="DinG/Rad3-like"/>
</dbReference>
<keyword evidence="2" id="KW-0479">Metal-binding</keyword>
<dbReference type="SMART" id="SM00488">
    <property type="entry name" value="DEXDc2"/>
    <property type="match status" value="1"/>
</dbReference>
<dbReference type="GO" id="GO:0005524">
    <property type="term" value="F:ATP binding"/>
    <property type="evidence" value="ECO:0007669"/>
    <property type="project" value="UniProtKB-KW"/>
</dbReference>
<reference evidence="15 16" key="1">
    <citation type="submission" date="2016-02" db="EMBL/GenBank/DDBJ databases">
        <title>Genome sequence of Tissierella creatinophila DSM 6911.</title>
        <authorList>
            <person name="Poehlein A."/>
            <person name="Daniel R."/>
        </authorList>
    </citation>
    <scope>NUCLEOTIDE SEQUENCE [LARGE SCALE GENOMIC DNA]</scope>
    <source>
        <strain evidence="15 16">DSM 6911</strain>
    </source>
</reference>
<keyword evidence="5" id="KW-0378">Hydrolase</keyword>
<keyword evidence="12" id="KW-0413">Isomerase</keyword>
<sequence length="775" mass="91358">MKKNIKISVRNLIEFVMRSGDIDNSFKSTNRALEGTRAHQQVQKAYGKNYKAEVSLKYIFEYEEYSFEIEGRADGIYRLESTAIIDEIKSTTHDLKTIEKDFNPLHWAQAKVYGYIYSIQNDLEKIDIQITYFHIESEEIKKFKEEFTQEKLKDFLISLIEKYIDWAKLSFDWEYIRDESIESLNFPFKTYRNGQRELAVAVYKTIKEKKNLFTKAPTGIGKTMSTLFPAIKAMGEGKAKKIFYLTAKTITREVPVKSMNLLIDRGLKIKTIVLTAKDKICLNEEVKCNPRDCKFAKGHFDRVNDAIMDIFLNEDLIDREKIKEYSLKYHVCPFEFSLDISLWMDVIICDYNYVFDPQVYLKRFFDDLSYNYVFLVDEAHNLIDRSREMFSATLNKEKFYELRNKFKGKHVSIKKKIRKIDRLFDSLKQESNIVENFKSKQEFTEFYFPLKSLLTSLEPWLIEEKDDPDYEKVIEVYFDIVKYLKISELYDENYITEVKIQEDGMRLKLFCVNPSSLLRESLKRGVSSIFFSATLTPIDYYKNLLGEGEQDYHIRLTSPFPRENLSLLIRDNISTRYIDREESYRTIVEAIKTFTSVKRGNYFIFFPSYLYMKRIYEILEYDGLNILLQEQNMNEKNKEEFLEQFNNDDDLIAFGVLGGMFSEGIDLVGDKLIGAVIVGVGLPGISFERDIVKEYFNETTRKGFDYAYTYPGINKVLQAAGRVIRTEQDKGAILLIDDRFGTTKYRKLFPQEWKSSESVKNNKELSIKLQRFWNK</sequence>
<gene>
    <name evidence="15" type="ORF">TICRE_04410</name>
</gene>
<dbReference type="InterPro" id="IPR042493">
    <property type="entry name" value="XPD_DNA_FeS"/>
</dbReference>
<evidence type="ECO:0000256" key="5">
    <source>
        <dbReference type="ARBA" id="ARBA00022801"/>
    </source>
</evidence>
<keyword evidence="11" id="KW-0234">DNA repair</keyword>
<dbReference type="InterPro" id="IPR010614">
    <property type="entry name" value="RAD3-like_helicase_DEAD"/>
</dbReference>
<keyword evidence="10" id="KW-0238">DNA-binding</keyword>
<evidence type="ECO:0000256" key="9">
    <source>
        <dbReference type="ARBA" id="ARBA00023014"/>
    </source>
</evidence>
<dbReference type="GO" id="GO:0051539">
    <property type="term" value="F:4 iron, 4 sulfur cluster binding"/>
    <property type="evidence" value="ECO:0007669"/>
    <property type="project" value="UniProtKB-KW"/>
</dbReference>
<keyword evidence="7" id="KW-0067">ATP-binding</keyword>
<dbReference type="Pfam" id="PF06733">
    <property type="entry name" value="DEAD_2"/>
    <property type="match status" value="1"/>
</dbReference>
<dbReference type="RefSeq" id="WP_075724676.1">
    <property type="nucleotide sequence ID" value="NZ_LTDM01000005.1"/>
</dbReference>
<feature type="domain" description="Helicase ATP-binding" evidence="14">
    <location>
        <begin position="181"/>
        <end position="427"/>
    </location>
</feature>
<name>A0A1U7M8C2_TISCR</name>
<dbReference type="InterPro" id="IPR011604">
    <property type="entry name" value="PDDEXK-like_dom_sf"/>
</dbReference>
<dbReference type="AlphaFoldDB" id="A0A1U7M8C2"/>
<keyword evidence="16" id="KW-1185">Reference proteome</keyword>
<dbReference type="InterPro" id="IPR006554">
    <property type="entry name" value="Helicase-like_DEXD_c2"/>
</dbReference>
<dbReference type="InterPro" id="IPR006555">
    <property type="entry name" value="ATP-dep_Helicase_C"/>
</dbReference>
<keyword evidence="9" id="KW-0411">Iron-sulfur</keyword>
<evidence type="ECO:0000256" key="4">
    <source>
        <dbReference type="ARBA" id="ARBA00022763"/>
    </source>
</evidence>
<evidence type="ECO:0000313" key="15">
    <source>
        <dbReference type="EMBL" id="OLS03584.1"/>
    </source>
</evidence>
<evidence type="ECO:0000256" key="13">
    <source>
        <dbReference type="ARBA" id="ARBA00038058"/>
    </source>
</evidence>
<dbReference type="Pfam" id="PF13307">
    <property type="entry name" value="Helicase_C_2"/>
    <property type="match status" value="1"/>
</dbReference>
<dbReference type="EMBL" id="LTDM01000005">
    <property type="protein sequence ID" value="OLS03584.1"/>
    <property type="molecule type" value="Genomic_DNA"/>
</dbReference>
<dbReference type="GO" id="GO:0043139">
    <property type="term" value="F:5'-3' DNA helicase activity"/>
    <property type="evidence" value="ECO:0007669"/>
    <property type="project" value="UniProtKB-EC"/>
</dbReference>
<dbReference type="SUPFAM" id="SSF52540">
    <property type="entry name" value="P-loop containing nucleoside triphosphate hydrolases"/>
    <property type="match status" value="2"/>
</dbReference>
<dbReference type="PANTHER" id="PTHR11472:SF34">
    <property type="entry name" value="REGULATOR OF TELOMERE ELONGATION HELICASE 1"/>
    <property type="match status" value="1"/>
</dbReference>
<dbReference type="SMART" id="SM00491">
    <property type="entry name" value="HELICc2"/>
    <property type="match status" value="1"/>
</dbReference>
<dbReference type="GO" id="GO:0016887">
    <property type="term" value="F:ATP hydrolysis activity"/>
    <property type="evidence" value="ECO:0007669"/>
    <property type="project" value="RHEA"/>
</dbReference>
<dbReference type="OrthoDB" id="9765586at2"/>
<comment type="similarity">
    <text evidence="13">Belongs to the helicase family. DinG subfamily.</text>
</comment>
<evidence type="ECO:0000259" key="14">
    <source>
        <dbReference type="PROSITE" id="PS51193"/>
    </source>
</evidence>
<dbReference type="InterPro" id="IPR027417">
    <property type="entry name" value="P-loop_NTPase"/>
</dbReference>
<evidence type="ECO:0000256" key="2">
    <source>
        <dbReference type="ARBA" id="ARBA00022723"/>
    </source>
</evidence>
<keyword evidence="6" id="KW-0347">Helicase</keyword>
<dbReference type="InterPro" id="IPR014013">
    <property type="entry name" value="Helic_SF1/SF2_ATP-bd_DinG/Rad3"/>
</dbReference>
<dbReference type="PROSITE" id="PS51193">
    <property type="entry name" value="HELICASE_ATP_BIND_2"/>
    <property type="match status" value="1"/>
</dbReference>
<dbReference type="Gene3D" id="1.10.30.20">
    <property type="entry name" value="Bacterial XPD DNA helicase, FeS cluster domain"/>
    <property type="match status" value="1"/>
</dbReference>
<dbReference type="Gene3D" id="3.40.50.300">
    <property type="entry name" value="P-loop containing nucleotide triphosphate hydrolases"/>
    <property type="match status" value="2"/>
</dbReference>
<dbReference type="Gene3D" id="1.10.275.40">
    <property type="match status" value="1"/>
</dbReference>
<evidence type="ECO:0000256" key="11">
    <source>
        <dbReference type="ARBA" id="ARBA00023204"/>
    </source>
</evidence>
<evidence type="ECO:0000256" key="3">
    <source>
        <dbReference type="ARBA" id="ARBA00022741"/>
    </source>
</evidence>
<keyword evidence="8" id="KW-0408">Iron</keyword>
<dbReference type="GO" id="GO:0046872">
    <property type="term" value="F:metal ion binding"/>
    <property type="evidence" value="ECO:0007669"/>
    <property type="project" value="UniProtKB-KW"/>
</dbReference>
<dbReference type="GO" id="GO:0006281">
    <property type="term" value="P:DNA repair"/>
    <property type="evidence" value="ECO:0007669"/>
    <property type="project" value="UniProtKB-KW"/>
</dbReference>
<comment type="caution">
    <text evidence="15">The sequence shown here is derived from an EMBL/GenBank/DDBJ whole genome shotgun (WGS) entry which is preliminary data.</text>
</comment>
<dbReference type="GO" id="GO:0003677">
    <property type="term" value="F:DNA binding"/>
    <property type="evidence" value="ECO:0007669"/>
    <property type="project" value="UniProtKB-KW"/>
</dbReference>
<protein>
    <recommendedName>
        <fullName evidence="14">Helicase ATP-binding domain-containing protein</fullName>
    </recommendedName>
</protein>
<evidence type="ECO:0000256" key="10">
    <source>
        <dbReference type="ARBA" id="ARBA00023125"/>
    </source>
</evidence>
<evidence type="ECO:0000256" key="1">
    <source>
        <dbReference type="ARBA" id="ARBA00022485"/>
    </source>
</evidence>
<evidence type="ECO:0000256" key="6">
    <source>
        <dbReference type="ARBA" id="ARBA00022806"/>
    </source>
</evidence>
<accession>A0A1U7M8C2</accession>
<evidence type="ECO:0000256" key="12">
    <source>
        <dbReference type="ARBA" id="ARBA00023235"/>
    </source>
</evidence>